<dbReference type="EMBL" id="DXGH01000038">
    <property type="protein sequence ID" value="HIW81273.1"/>
    <property type="molecule type" value="Genomic_DNA"/>
</dbReference>
<dbReference type="InterPro" id="IPR043128">
    <property type="entry name" value="Rev_trsase/Diguanyl_cyclase"/>
</dbReference>
<dbReference type="Pfam" id="PF00078">
    <property type="entry name" value="RVT_1"/>
    <property type="match status" value="1"/>
</dbReference>
<feature type="domain" description="Reverse transcriptase" evidence="1">
    <location>
        <begin position="1"/>
        <end position="276"/>
    </location>
</feature>
<dbReference type="PANTHER" id="PTHR34047">
    <property type="entry name" value="NUCLEAR INTRON MATURASE 1, MITOCHONDRIAL-RELATED"/>
    <property type="match status" value="1"/>
</dbReference>
<evidence type="ECO:0000313" key="2">
    <source>
        <dbReference type="EMBL" id="HIW81273.1"/>
    </source>
</evidence>
<dbReference type="PROSITE" id="PS50878">
    <property type="entry name" value="RT_POL"/>
    <property type="match status" value="1"/>
</dbReference>
<dbReference type="PANTHER" id="PTHR34047:SF8">
    <property type="entry name" value="PROTEIN YKFC"/>
    <property type="match status" value="1"/>
</dbReference>
<evidence type="ECO:0000259" key="1">
    <source>
        <dbReference type="PROSITE" id="PS50878"/>
    </source>
</evidence>
<organism evidence="2 3">
    <name type="scientific">Candidatus Acetatifactor stercoripullorum</name>
    <dbReference type="NCBI Taxonomy" id="2838414"/>
    <lineage>
        <taxon>Bacteria</taxon>
        <taxon>Bacillati</taxon>
        <taxon>Bacillota</taxon>
        <taxon>Clostridia</taxon>
        <taxon>Lachnospirales</taxon>
        <taxon>Lachnospiraceae</taxon>
        <taxon>Acetatifactor</taxon>
    </lineage>
</organism>
<reference evidence="2" key="1">
    <citation type="journal article" date="2021" name="PeerJ">
        <title>Extensive microbial diversity within the chicken gut microbiome revealed by metagenomics and culture.</title>
        <authorList>
            <person name="Gilroy R."/>
            <person name="Ravi A."/>
            <person name="Getino M."/>
            <person name="Pursley I."/>
            <person name="Horton D.L."/>
            <person name="Alikhan N.F."/>
            <person name="Baker D."/>
            <person name="Gharbi K."/>
            <person name="Hall N."/>
            <person name="Watson M."/>
            <person name="Adriaenssens E.M."/>
            <person name="Foster-Nyarko E."/>
            <person name="Jarju S."/>
            <person name="Secka A."/>
            <person name="Antonio M."/>
            <person name="Oren A."/>
            <person name="Chaudhuri R.R."/>
            <person name="La Ragione R."/>
            <person name="Hildebrand F."/>
            <person name="Pallen M.J."/>
        </authorList>
    </citation>
    <scope>NUCLEOTIDE SEQUENCE</scope>
    <source>
        <strain evidence="2">CHK195-6426</strain>
    </source>
</reference>
<dbReference type="InterPro" id="IPR051083">
    <property type="entry name" value="GrpII_Intron_Splice-Mob/Def"/>
</dbReference>
<reference evidence="2" key="2">
    <citation type="submission" date="2021-04" db="EMBL/GenBank/DDBJ databases">
        <authorList>
            <person name="Gilroy R."/>
        </authorList>
    </citation>
    <scope>NUCLEOTIDE SEQUENCE</scope>
    <source>
        <strain evidence="2">CHK195-6426</strain>
    </source>
</reference>
<proteinExistence type="predicted"/>
<dbReference type="InterPro" id="IPR000477">
    <property type="entry name" value="RT_dom"/>
</dbReference>
<dbReference type="Gene3D" id="3.30.70.270">
    <property type="match status" value="1"/>
</dbReference>
<dbReference type="SUPFAM" id="SSF56672">
    <property type="entry name" value="DNA/RNA polymerases"/>
    <property type="match status" value="1"/>
</dbReference>
<dbReference type="Proteomes" id="UP000824265">
    <property type="component" value="Unassembled WGS sequence"/>
</dbReference>
<evidence type="ECO:0000313" key="3">
    <source>
        <dbReference type="Proteomes" id="UP000824265"/>
    </source>
</evidence>
<comment type="caution">
    <text evidence="2">The sequence shown here is derived from an EMBL/GenBank/DDBJ whole genome shotgun (WGS) entry which is preliminary data.</text>
</comment>
<name>A0A9D1R4C3_9FIRM</name>
<dbReference type="GO" id="GO:0003964">
    <property type="term" value="F:RNA-directed DNA polymerase activity"/>
    <property type="evidence" value="ECO:0007669"/>
    <property type="project" value="UniProtKB-KW"/>
</dbReference>
<sequence length="406" mass="47741">MNTSILEKAASEESWRAFLEYKLTKQHLSQKEAQELLSFIEQKRYLPLCSAWQQSLFPQTLPLKRVVNKEGTTKKRIVYTFSGDEGILLKFIAFQLFSFDDYFCKSCYSFRRGYGVRDAVLRIRRDRRICSFYCLKADVSNYFNSIDVKLLLEKLSFLRKRDPALYALFTRILGEDRVVDGSQIVKENHGAMAGTPISPFFANVYLRDTDAFFEEEGVPYFRYSDDILLFAPTLEALEKRQAQLYERLKSLGLSINPEKVHISAPGEPFDFLGFSFHKGEADLSPNTIYKIKGKIRRKANALRRWQRRKGLAPDKAAIGFIRAMNRKFYGQEEEEDFTWSRWFFPNLTVDTGLRQVDAYLQQYLRYAATGRHTRGNYRIRYQTLKDWGYKSLVHEYYQYKNHCPFL</sequence>
<accession>A0A9D1R4C3</accession>
<keyword evidence="2" id="KW-0695">RNA-directed DNA polymerase</keyword>
<dbReference type="CDD" id="cd01651">
    <property type="entry name" value="RT_G2_intron"/>
    <property type="match status" value="1"/>
</dbReference>
<keyword evidence="2" id="KW-0548">Nucleotidyltransferase</keyword>
<dbReference type="InterPro" id="IPR043502">
    <property type="entry name" value="DNA/RNA_pol_sf"/>
</dbReference>
<protein>
    <submittedName>
        <fullName evidence="2">Reverse transcriptase/maturase family protein</fullName>
    </submittedName>
</protein>
<gene>
    <name evidence="2" type="ORF">H9742_07040</name>
</gene>
<dbReference type="AlphaFoldDB" id="A0A9D1R4C3"/>
<keyword evidence="2" id="KW-0808">Transferase</keyword>